<dbReference type="InterPro" id="IPR002104">
    <property type="entry name" value="Integrase_catalytic"/>
</dbReference>
<evidence type="ECO:0000259" key="10">
    <source>
        <dbReference type="PROSITE" id="PS51900"/>
    </source>
</evidence>
<dbReference type="SUPFAM" id="SSF56349">
    <property type="entry name" value="DNA breaking-rejoining enzymes"/>
    <property type="match status" value="1"/>
</dbReference>
<accession>A0A094Q5V0</accession>
<gene>
    <name evidence="11" type="ORF">GM50_5095</name>
</gene>
<evidence type="ECO:0000313" key="11">
    <source>
        <dbReference type="EMBL" id="KGA19525.1"/>
    </source>
</evidence>
<keyword evidence="2" id="KW-0963">Cytoplasm</keyword>
<dbReference type="PANTHER" id="PTHR30349">
    <property type="entry name" value="PHAGE INTEGRASE-RELATED"/>
    <property type="match status" value="1"/>
</dbReference>
<dbReference type="Pfam" id="PF02899">
    <property type="entry name" value="Phage_int_SAM_1"/>
    <property type="match status" value="1"/>
</dbReference>
<dbReference type="InterPro" id="IPR004107">
    <property type="entry name" value="Integrase_SAM-like_N"/>
</dbReference>
<keyword evidence="3" id="KW-0132">Cell division</keyword>
<dbReference type="GO" id="GO:0007059">
    <property type="term" value="P:chromosome segregation"/>
    <property type="evidence" value="ECO:0007669"/>
    <property type="project" value="UniProtKB-KW"/>
</dbReference>
<dbReference type="InterPro" id="IPR011010">
    <property type="entry name" value="DNA_brk_join_enz"/>
</dbReference>
<dbReference type="PANTHER" id="PTHR30349:SF77">
    <property type="entry name" value="TYROSINE RECOMBINASE XERC"/>
    <property type="match status" value="1"/>
</dbReference>
<dbReference type="PROSITE" id="PS51900">
    <property type="entry name" value="CB"/>
    <property type="match status" value="1"/>
</dbReference>
<keyword evidence="8" id="KW-0131">Cell cycle</keyword>
<dbReference type="PROSITE" id="PS51898">
    <property type="entry name" value="TYR_RECOMBINASE"/>
    <property type="match status" value="1"/>
</dbReference>
<dbReference type="GO" id="GO:0015074">
    <property type="term" value="P:DNA integration"/>
    <property type="evidence" value="ECO:0007669"/>
    <property type="project" value="UniProtKB-KW"/>
</dbReference>
<evidence type="ECO:0000256" key="3">
    <source>
        <dbReference type="ARBA" id="ARBA00022618"/>
    </source>
</evidence>
<sequence>MTTHTLEDVRVAFENNLHTKRDLSLHTIRAYVGDLESFFSHLQALGISDLQTIDISHIRSWLANISVKGAARTTLARRAVTIRLFTKWAHKNGYLPKDIGVTLSTPKGHRVLPDVLNVNDARDVMESMSMRAGEEDSALAIRDSAMLEILYASGARVAELCGLNFDDIDFDRQGIRVIGKGNKERSIPIGIPAMKALKNWIDNARPQIASDKSGEALFLGTRGKRIDQRTVRTVVYEALSAIEGLERLGPHALRHSAATHLLEGGADLRTVQEILGHASLATTQIYTHVSTERLQKAYKQAHPRA</sequence>
<dbReference type="InterPro" id="IPR050090">
    <property type="entry name" value="Tyrosine_recombinase_XerCD"/>
</dbReference>
<name>A0A094Q5V0_9ZZZZ</name>
<dbReference type="InterPro" id="IPR044068">
    <property type="entry name" value="CB"/>
</dbReference>
<evidence type="ECO:0000256" key="6">
    <source>
        <dbReference type="ARBA" id="ARBA00023125"/>
    </source>
</evidence>
<dbReference type="InterPro" id="IPR010998">
    <property type="entry name" value="Integrase_recombinase_N"/>
</dbReference>
<evidence type="ECO:0000259" key="9">
    <source>
        <dbReference type="PROSITE" id="PS51898"/>
    </source>
</evidence>
<evidence type="ECO:0008006" key="12">
    <source>
        <dbReference type="Google" id="ProtNLM"/>
    </source>
</evidence>
<proteinExistence type="inferred from homology"/>
<evidence type="ECO:0000256" key="1">
    <source>
        <dbReference type="ARBA" id="ARBA00004496"/>
    </source>
</evidence>
<keyword evidence="4" id="KW-0159">Chromosome partition</keyword>
<evidence type="ECO:0000256" key="5">
    <source>
        <dbReference type="ARBA" id="ARBA00022908"/>
    </source>
</evidence>
<dbReference type="GO" id="GO:0003677">
    <property type="term" value="F:DNA binding"/>
    <property type="evidence" value="ECO:0007669"/>
    <property type="project" value="UniProtKB-KW"/>
</dbReference>
<dbReference type="GO" id="GO:0005737">
    <property type="term" value="C:cytoplasm"/>
    <property type="evidence" value="ECO:0007669"/>
    <property type="project" value="UniProtKB-SubCell"/>
</dbReference>
<dbReference type="HAMAP" id="MF_01808">
    <property type="entry name" value="Recomb_XerC_XerD"/>
    <property type="match status" value="1"/>
</dbReference>
<dbReference type="NCBIfam" id="NF001399">
    <property type="entry name" value="PRK00283.1"/>
    <property type="match status" value="1"/>
</dbReference>
<evidence type="ECO:0000256" key="7">
    <source>
        <dbReference type="ARBA" id="ARBA00023172"/>
    </source>
</evidence>
<dbReference type="GO" id="GO:0051301">
    <property type="term" value="P:cell division"/>
    <property type="evidence" value="ECO:0007669"/>
    <property type="project" value="UniProtKB-KW"/>
</dbReference>
<evidence type="ECO:0000256" key="8">
    <source>
        <dbReference type="ARBA" id="ARBA00023306"/>
    </source>
</evidence>
<keyword evidence="6" id="KW-0238">DNA-binding</keyword>
<protein>
    <recommendedName>
        <fullName evidence="12">Tyrosine recombinase XerC</fullName>
    </recommendedName>
</protein>
<dbReference type="Gene3D" id="1.10.443.10">
    <property type="entry name" value="Intergrase catalytic core"/>
    <property type="match status" value="1"/>
</dbReference>
<dbReference type="InterPro" id="IPR023009">
    <property type="entry name" value="Tyrosine_recombinase_XerC/XerD"/>
</dbReference>
<dbReference type="GO" id="GO:0006310">
    <property type="term" value="P:DNA recombination"/>
    <property type="evidence" value="ECO:0007669"/>
    <property type="project" value="UniProtKB-KW"/>
</dbReference>
<comment type="subcellular location">
    <subcellularLocation>
        <location evidence="1">Cytoplasm</location>
    </subcellularLocation>
</comment>
<feature type="domain" description="Core-binding (CB)" evidence="10">
    <location>
        <begin position="4"/>
        <end position="90"/>
    </location>
</feature>
<dbReference type="InterPro" id="IPR013762">
    <property type="entry name" value="Integrase-like_cat_sf"/>
</dbReference>
<dbReference type="Pfam" id="PF00589">
    <property type="entry name" value="Phage_integrase"/>
    <property type="match status" value="1"/>
</dbReference>
<dbReference type="Gene3D" id="1.10.150.130">
    <property type="match status" value="1"/>
</dbReference>
<organism evidence="11">
    <name type="scientific">freshwater metagenome</name>
    <dbReference type="NCBI Taxonomy" id="449393"/>
    <lineage>
        <taxon>unclassified sequences</taxon>
        <taxon>metagenomes</taxon>
        <taxon>ecological metagenomes</taxon>
    </lineage>
</organism>
<dbReference type="CDD" id="cd00798">
    <property type="entry name" value="INT_XerDC_C"/>
    <property type="match status" value="1"/>
</dbReference>
<keyword evidence="7" id="KW-0233">DNA recombination</keyword>
<keyword evidence="5" id="KW-0229">DNA integration</keyword>
<feature type="domain" description="Tyr recombinase" evidence="9">
    <location>
        <begin position="111"/>
        <end position="299"/>
    </location>
</feature>
<dbReference type="AlphaFoldDB" id="A0A094Q5V0"/>
<dbReference type="EMBL" id="JNSK01000011">
    <property type="protein sequence ID" value="KGA19525.1"/>
    <property type="molecule type" value="Genomic_DNA"/>
</dbReference>
<evidence type="ECO:0000256" key="4">
    <source>
        <dbReference type="ARBA" id="ARBA00022829"/>
    </source>
</evidence>
<evidence type="ECO:0000256" key="2">
    <source>
        <dbReference type="ARBA" id="ARBA00022490"/>
    </source>
</evidence>
<reference evidence="11" key="1">
    <citation type="submission" date="2014-05" db="EMBL/GenBank/DDBJ databases">
        <title>Key roles for freshwater Actinobacteria revealed by deep metagenomic sequencing.</title>
        <authorList>
            <person name="Ghai R."/>
            <person name="Mizuno C.M."/>
            <person name="Picazo A."/>
            <person name="Camacho A."/>
            <person name="Rodriguez-Valera F."/>
        </authorList>
    </citation>
    <scope>NUCLEOTIDE SEQUENCE</scope>
</reference>
<comment type="caution">
    <text evidence="11">The sequence shown here is derived from an EMBL/GenBank/DDBJ whole genome shotgun (WGS) entry which is preliminary data.</text>
</comment>